<sequence>MLRLPFRHRRRRGLFHALLILFVIWNAVEVVLIQRHLWHPLAHNNHQLQSPPERIFIASIHWNDEIILRSHWNQALINLVQALGPQNVFVSVYESGSYDNTKDALRALDQSLAALDVPRNITLSNVTHWDEMHKPPADHDWLQTKRGKKELRRIPYLARTRNIGLEPLSRLAEEGVHFDKILFLNDIVFTVNDVFALLGTHNGQYAAACSLDFSKPPYYYDTFALRDADGKEPIMLTWPYFSASASRNALVQLDPVPVKSCWNGMVAMPAAPFLYTDKPLRFRDIPDSLAQEHLEGSECCLIHADNQIASDAARPTRPCILTTDGCLPGGSCADYGRTAFDDGVMLT</sequence>
<evidence type="ECO:0008006" key="3">
    <source>
        <dbReference type="Google" id="ProtNLM"/>
    </source>
</evidence>
<dbReference type="PANTHER" id="PTHR34144">
    <property type="entry name" value="CHROMOSOME 8, WHOLE GENOME SHOTGUN SEQUENCE"/>
    <property type="match status" value="1"/>
</dbReference>
<accession>Q0CD65</accession>
<dbReference type="Proteomes" id="UP000007963">
    <property type="component" value="Unassembled WGS sequence"/>
</dbReference>
<dbReference type="GeneID" id="4353316"/>
<reference evidence="2" key="1">
    <citation type="submission" date="2005-09" db="EMBL/GenBank/DDBJ databases">
        <title>Annotation of the Aspergillus terreus NIH2624 genome.</title>
        <authorList>
            <person name="Birren B.W."/>
            <person name="Lander E.S."/>
            <person name="Galagan J.E."/>
            <person name="Nusbaum C."/>
            <person name="Devon K."/>
            <person name="Henn M."/>
            <person name="Ma L.-J."/>
            <person name="Jaffe D.B."/>
            <person name="Butler J."/>
            <person name="Alvarez P."/>
            <person name="Gnerre S."/>
            <person name="Grabherr M."/>
            <person name="Kleber M."/>
            <person name="Mauceli E.W."/>
            <person name="Brockman W."/>
            <person name="Rounsley S."/>
            <person name="Young S.K."/>
            <person name="LaButti K."/>
            <person name="Pushparaj V."/>
            <person name="DeCaprio D."/>
            <person name="Crawford M."/>
            <person name="Koehrsen M."/>
            <person name="Engels R."/>
            <person name="Montgomery P."/>
            <person name="Pearson M."/>
            <person name="Howarth C."/>
            <person name="Larson L."/>
            <person name="Luoma S."/>
            <person name="White J."/>
            <person name="Alvarado L."/>
            <person name="Kodira C.D."/>
            <person name="Zeng Q."/>
            <person name="Oleary S."/>
            <person name="Yandava C."/>
            <person name="Denning D.W."/>
            <person name="Nierman W.C."/>
            <person name="Milne T."/>
            <person name="Madden K."/>
        </authorList>
    </citation>
    <scope>NUCLEOTIDE SEQUENCE [LARGE SCALE GENOMIC DNA]</scope>
    <source>
        <strain evidence="2">NIH 2624 / FGSC A1156</strain>
    </source>
</reference>
<evidence type="ECO:0000313" key="2">
    <source>
        <dbReference type="Proteomes" id="UP000007963"/>
    </source>
</evidence>
<name>Q0CD65_ASPTN</name>
<dbReference type="VEuPathDB" id="FungiDB:ATEG_08369"/>
<dbReference type="RefSeq" id="XP_001216990.1">
    <property type="nucleotide sequence ID" value="XM_001216990.1"/>
</dbReference>
<dbReference type="STRING" id="341663.Q0CD65"/>
<dbReference type="InterPro" id="IPR021047">
    <property type="entry name" value="Mannosyltransferase_CMT1"/>
</dbReference>
<proteinExistence type="predicted"/>
<dbReference type="OMA" id="YIASMHW"/>
<dbReference type="EMBL" id="CH476605">
    <property type="protein sequence ID" value="EAU31542.1"/>
    <property type="molecule type" value="Genomic_DNA"/>
</dbReference>
<dbReference type="AlphaFoldDB" id="Q0CD65"/>
<evidence type="ECO:0000313" key="1">
    <source>
        <dbReference type="EMBL" id="EAU31542.1"/>
    </source>
</evidence>
<dbReference type="PANTHER" id="PTHR34144:SF7">
    <property type="entry name" value="EXPORT PROTEIN (CAP59), PUTATIVE (AFU_ORTHOLOGUE AFUA_7G05020)-RELATED"/>
    <property type="match status" value="1"/>
</dbReference>
<organism evidence="1 2">
    <name type="scientific">Aspergillus terreus (strain NIH 2624 / FGSC A1156)</name>
    <dbReference type="NCBI Taxonomy" id="341663"/>
    <lineage>
        <taxon>Eukaryota</taxon>
        <taxon>Fungi</taxon>
        <taxon>Dikarya</taxon>
        <taxon>Ascomycota</taxon>
        <taxon>Pezizomycotina</taxon>
        <taxon>Eurotiomycetes</taxon>
        <taxon>Eurotiomycetidae</taxon>
        <taxon>Eurotiales</taxon>
        <taxon>Aspergillaceae</taxon>
        <taxon>Aspergillus</taxon>
        <taxon>Aspergillus subgen. Circumdati</taxon>
    </lineage>
</organism>
<dbReference type="HOGENOM" id="CLU_040564_1_0_1"/>
<dbReference type="eggNOG" id="ENOG502RJAT">
    <property type="taxonomic scope" value="Eukaryota"/>
</dbReference>
<dbReference type="Pfam" id="PF11735">
    <property type="entry name" value="CAP59_mtransfer"/>
    <property type="match status" value="1"/>
</dbReference>
<dbReference type="OrthoDB" id="262547at2759"/>
<protein>
    <recommendedName>
        <fullName evidence="3">Glycosyltransferase family 69 protein</fullName>
    </recommendedName>
</protein>
<gene>
    <name evidence="1" type="ORF">ATEG_08369</name>
</gene>